<organism evidence="1 2">
    <name type="scientific">Plakobranchus ocellatus</name>
    <dbReference type="NCBI Taxonomy" id="259542"/>
    <lineage>
        <taxon>Eukaryota</taxon>
        <taxon>Metazoa</taxon>
        <taxon>Spiralia</taxon>
        <taxon>Lophotrochozoa</taxon>
        <taxon>Mollusca</taxon>
        <taxon>Gastropoda</taxon>
        <taxon>Heterobranchia</taxon>
        <taxon>Euthyneura</taxon>
        <taxon>Panpulmonata</taxon>
        <taxon>Sacoglossa</taxon>
        <taxon>Placobranchoidea</taxon>
        <taxon>Plakobranchidae</taxon>
        <taxon>Plakobranchus</taxon>
    </lineage>
</organism>
<evidence type="ECO:0000313" key="1">
    <source>
        <dbReference type="EMBL" id="GFO44445.1"/>
    </source>
</evidence>
<keyword evidence="1" id="KW-0413">Isomerase</keyword>
<proteinExistence type="predicted"/>
<sequence length="76" mass="9055">MPTKWVTTSRDDARLRRNQIDSWLESTKWVARSLKTRRKTARKAMVNYLMKLYAKRKNNQAPLIVLQCMDQALDPF</sequence>
<dbReference type="GO" id="GO:0016853">
    <property type="term" value="F:isomerase activity"/>
    <property type="evidence" value="ECO:0007669"/>
    <property type="project" value="UniProtKB-KW"/>
</dbReference>
<dbReference type="EMBL" id="BLXT01007956">
    <property type="protein sequence ID" value="GFO44445.1"/>
    <property type="molecule type" value="Genomic_DNA"/>
</dbReference>
<comment type="caution">
    <text evidence="1">The sequence shown here is derived from an EMBL/GenBank/DDBJ whole genome shotgun (WGS) entry which is preliminary data.</text>
</comment>
<dbReference type="Proteomes" id="UP000735302">
    <property type="component" value="Unassembled WGS sequence"/>
</dbReference>
<protein>
    <submittedName>
        <fullName evidence="1">Peptidyl-prolyl cis-trans isomerase</fullName>
    </submittedName>
</protein>
<keyword evidence="2" id="KW-1185">Reference proteome</keyword>
<name>A0AAV4DKB1_9GAST</name>
<gene>
    <name evidence="1" type="ORF">PoB_007095000</name>
</gene>
<dbReference type="AlphaFoldDB" id="A0AAV4DKB1"/>
<reference evidence="1 2" key="1">
    <citation type="journal article" date="2021" name="Elife">
        <title>Chloroplast acquisition without the gene transfer in kleptoplastic sea slugs, Plakobranchus ocellatus.</title>
        <authorList>
            <person name="Maeda T."/>
            <person name="Takahashi S."/>
            <person name="Yoshida T."/>
            <person name="Shimamura S."/>
            <person name="Takaki Y."/>
            <person name="Nagai Y."/>
            <person name="Toyoda A."/>
            <person name="Suzuki Y."/>
            <person name="Arimoto A."/>
            <person name="Ishii H."/>
            <person name="Satoh N."/>
            <person name="Nishiyama T."/>
            <person name="Hasebe M."/>
            <person name="Maruyama T."/>
            <person name="Minagawa J."/>
            <person name="Obokata J."/>
            <person name="Shigenobu S."/>
        </authorList>
    </citation>
    <scope>NUCLEOTIDE SEQUENCE [LARGE SCALE GENOMIC DNA]</scope>
</reference>
<accession>A0AAV4DKB1</accession>
<evidence type="ECO:0000313" key="2">
    <source>
        <dbReference type="Proteomes" id="UP000735302"/>
    </source>
</evidence>